<evidence type="ECO:0000313" key="2">
    <source>
        <dbReference type="Proteomes" id="UP000335538"/>
    </source>
</evidence>
<reference evidence="1 2" key="1">
    <citation type="submission" date="2019-08" db="EMBL/GenBank/DDBJ databases">
        <authorList>
            <person name="Peeters C."/>
        </authorList>
    </citation>
    <scope>NUCLEOTIDE SEQUENCE [LARGE SCALE GENOMIC DNA]</scope>
    <source>
        <strain evidence="1 2">LMG 31121</strain>
    </source>
</reference>
<dbReference type="EMBL" id="CABPSR010000038">
    <property type="protein sequence ID" value="VVE85853.1"/>
    <property type="molecule type" value="Genomic_DNA"/>
</dbReference>
<gene>
    <name evidence="1" type="ORF">PSP31121_05486</name>
</gene>
<protein>
    <submittedName>
        <fullName evidence="1">Uncharacterized protein</fullName>
    </submittedName>
</protein>
<proteinExistence type="predicted"/>
<organism evidence="1 2">
    <name type="scientific">Pandoraea sputorum</name>
    <dbReference type="NCBI Taxonomy" id="93222"/>
    <lineage>
        <taxon>Bacteria</taxon>
        <taxon>Pseudomonadati</taxon>
        <taxon>Pseudomonadota</taxon>
        <taxon>Betaproteobacteria</taxon>
        <taxon>Burkholderiales</taxon>
        <taxon>Burkholderiaceae</taxon>
        <taxon>Pandoraea</taxon>
    </lineage>
</organism>
<accession>A0A5E5BMW9</accession>
<sequence length="328" mass="35095">MLNAPMPLGECESLPAVCTCLADRFCRVDGSPPARLLISTPDEEHHAYVNLSAIRNDQSLTHEGRGLAVLKRIAACMAPTLLSRCEDLVAVSAAALEIAMQLGDPEFATLERTAVQRAMGQRMAVEPLSTTHIDLGGDGKVLVRQTSQWPAYVDEHGQRVGFGVEDMPILEAGFAAAFGLERVDSHTSDTAGTKSFALHGNVQHCLLETPDAALKAAFVGRPPSFDDDVLHGVAKLFDEAQIHIEPPTHEAGGQRPSSAILDVAERRIERSEADGQAHRRTMGLATITDATGVRMGKPPGTSHSPALVLNQLSQLSATFEFNRKAALA</sequence>
<name>A0A5E5BMW9_9BURK</name>
<dbReference type="AlphaFoldDB" id="A0A5E5BMW9"/>
<evidence type="ECO:0000313" key="1">
    <source>
        <dbReference type="EMBL" id="VVE85853.1"/>
    </source>
</evidence>
<dbReference type="Proteomes" id="UP000335538">
    <property type="component" value="Unassembled WGS sequence"/>
</dbReference>